<keyword evidence="1" id="KW-0472">Membrane</keyword>
<keyword evidence="3" id="KW-1185">Reference proteome</keyword>
<feature type="transmembrane region" description="Helical" evidence="1">
    <location>
        <begin position="57"/>
        <end position="77"/>
    </location>
</feature>
<proteinExistence type="predicted"/>
<feature type="transmembrane region" description="Helical" evidence="1">
    <location>
        <begin position="21"/>
        <end position="45"/>
    </location>
</feature>
<organism evidence="2 3">
    <name type="scientific">Paractinoplanes ovalisporus</name>
    <dbReference type="NCBI Taxonomy" id="2810368"/>
    <lineage>
        <taxon>Bacteria</taxon>
        <taxon>Bacillati</taxon>
        <taxon>Actinomycetota</taxon>
        <taxon>Actinomycetes</taxon>
        <taxon>Micromonosporales</taxon>
        <taxon>Micromonosporaceae</taxon>
        <taxon>Paractinoplanes</taxon>
    </lineage>
</organism>
<evidence type="ECO:0008006" key="4">
    <source>
        <dbReference type="Google" id="ProtNLM"/>
    </source>
</evidence>
<dbReference type="RefSeq" id="WP_203383744.1">
    <property type="nucleotide sequence ID" value="NZ_JAENHP010000035.1"/>
</dbReference>
<accession>A0ABS2AU33</accession>
<feature type="transmembrane region" description="Helical" evidence="1">
    <location>
        <begin position="164"/>
        <end position="185"/>
    </location>
</feature>
<feature type="transmembrane region" description="Helical" evidence="1">
    <location>
        <begin position="122"/>
        <end position="148"/>
    </location>
</feature>
<comment type="caution">
    <text evidence="2">The sequence shown here is derived from an EMBL/GenBank/DDBJ whole genome shotgun (WGS) entry which is preliminary data.</text>
</comment>
<evidence type="ECO:0000313" key="3">
    <source>
        <dbReference type="Proteomes" id="UP000632138"/>
    </source>
</evidence>
<protein>
    <recommendedName>
        <fullName evidence="4">Integral membrane protein</fullName>
    </recommendedName>
</protein>
<dbReference type="Proteomes" id="UP000632138">
    <property type="component" value="Unassembled WGS sequence"/>
</dbReference>
<evidence type="ECO:0000313" key="2">
    <source>
        <dbReference type="EMBL" id="MBM2623392.1"/>
    </source>
</evidence>
<dbReference type="EMBL" id="JAENHP010000035">
    <property type="protein sequence ID" value="MBM2623392.1"/>
    <property type="molecule type" value="Genomic_DNA"/>
</dbReference>
<evidence type="ECO:0000256" key="1">
    <source>
        <dbReference type="SAM" id="Phobius"/>
    </source>
</evidence>
<reference evidence="2 3" key="1">
    <citation type="submission" date="2021-01" db="EMBL/GenBank/DDBJ databases">
        <title>Actinoplanes sp. nov. LDG1-06 isolated from lichen.</title>
        <authorList>
            <person name="Saeng-In P."/>
            <person name="Phongsopitanun W."/>
            <person name="Kanchanasin P."/>
            <person name="Yuki M."/>
            <person name="Kudo T."/>
            <person name="Ohkuma M."/>
            <person name="Tanasupawat S."/>
        </authorList>
    </citation>
    <scope>NUCLEOTIDE SEQUENCE [LARGE SCALE GENOMIC DNA]</scope>
    <source>
        <strain evidence="2 3">LDG1-06</strain>
    </source>
</reference>
<feature type="transmembrane region" description="Helical" evidence="1">
    <location>
        <begin position="197"/>
        <end position="214"/>
    </location>
</feature>
<keyword evidence="1" id="KW-0812">Transmembrane</keyword>
<gene>
    <name evidence="2" type="ORF">JIG36_48650</name>
</gene>
<name>A0ABS2AU33_9ACTN</name>
<feature type="transmembrane region" description="Helical" evidence="1">
    <location>
        <begin position="221"/>
        <end position="242"/>
    </location>
</feature>
<keyword evidence="1" id="KW-1133">Transmembrane helix</keyword>
<sequence length="246" mass="25503">MAGVAVTVQKDVPADRPVTSVVTGVAVTACAGIAGAAAAVPGRVFTGVGGWVLLWEYFWVMWLLWPTVAAVGIVLAVRPQWRRPAAASALVLALQLCGHGLVAVRDWFNTSGASAGMRQTDLAWVVGLAAVVALGGAVAACISAALLWREPAGGWRAVRPKKPAYVVVALFVALGLPLALALFRVEFRSVTMVGQNGLLYGLPWGAGIAAAAWLSRRGRTAALATVVVSAALVLAECIVRTVTLSW</sequence>
<feature type="transmembrane region" description="Helical" evidence="1">
    <location>
        <begin position="84"/>
        <end position="102"/>
    </location>
</feature>